<evidence type="ECO:0000259" key="1">
    <source>
        <dbReference type="PROSITE" id="PS51186"/>
    </source>
</evidence>
<dbReference type="PANTHER" id="PTHR47489:SF2">
    <property type="entry name" value="GCN5-RELATED N-ACETYLTRANSFERASE 5, CHLOROPLASTIC"/>
    <property type="match status" value="1"/>
</dbReference>
<dbReference type="CDD" id="cd04301">
    <property type="entry name" value="NAT_SF"/>
    <property type="match status" value="1"/>
</dbReference>
<name>A0A8J4EX04_9CHLO</name>
<protein>
    <recommendedName>
        <fullName evidence="1">N-acetyltransferase domain-containing protein</fullName>
    </recommendedName>
</protein>
<dbReference type="SUPFAM" id="SSF55729">
    <property type="entry name" value="Acyl-CoA N-acyltransferases (Nat)"/>
    <property type="match status" value="1"/>
</dbReference>
<dbReference type="InterPro" id="IPR016181">
    <property type="entry name" value="Acyl_CoA_acyltransferase"/>
</dbReference>
<dbReference type="AlphaFoldDB" id="A0A8J4EX04"/>
<reference evidence="2" key="1">
    <citation type="journal article" date="2021" name="Proc. Natl. Acad. Sci. U.S.A.">
        <title>Three genomes in the algal genus Volvox reveal the fate of a haploid sex-determining region after a transition to homothallism.</title>
        <authorList>
            <person name="Yamamoto K."/>
            <person name="Hamaji T."/>
            <person name="Kawai-Toyooka H."/>
            <person name="Matsuzaki R."/>
            <person name="Takahashi F."/>
            <person name="Nishimura Y."/>
            <person name="Kawachi M."/>
            <person name="Noguchi H."/>
            <person name="Minakuchi Y."/>
            <person name="Umen J.G."/>
            <person name="Toyoda A."/>
            <person name="Nozaki H."/>
        </authorList>
    </citation>
    <scope>NUCLEOTIDE SEQUENCE</scope>
    <source>
        <strain evidence="2">NIES-3780</strain>
    </source>
</reference>
<organism evidence="2 3">
    <name type="scientific">Volvox africanus</name>
    <dbReference type="NCBI Taxonomy" id="51714"/>
    <lineage>
        <taxon>Eukaryota</taxon>
        <taxon>Viridiplantae</taxon>
        <taxon>Chlorophyta</taxon>
        <taxon>core chlorophytes</taxon>
        <taxon>Chlorophyceae</taxon>
        <taxon>CS clade</taxon>
        <taxon>Chlamydomonadales</taxon>
        <taxon>Volvocaceae</taxon>
        <taxon>Volvox</taxon>
    </lineage>
</organism>
<evidence type="ECO:0000313" key="2">
    <source>
        <dbReference type="EMBL" id="GIL50197.1"/>
    </source>
</evidence>
<dbReference type="EMBL" id="BNCO01000008">
    <property type="protein sequence ID" value="GIL50197.1"/>
    <property type="molecule type" value="Genomic_DNA"/>
</dbReference>
<feature type="domain" description="N-acetyltransferase" evidence="1">
    <location>
        <begin position="92"/>
        <end position="271"/>
    </location>
</feature>
<dbReference type="PROSITE" id="PS51186">
    <property type="entry name" value="GNAT"/>
    <property type="match status" value="1"/>
</dbReference>
<sequence length="273" mass="29721">MAQNLQARRPIVNAGTRRQLQHVHIISITRYRRFVPTKSHLAVGQHEQAAKRGRQLHWELQTSAGRLIIRPLERAEVQAASVVVTRAFASSPEAVPLSEALKDIGSLFLDNPVPAADAGPGGHTSRAELTPDGYFLVARLFPDDPHQTPLPPGQDSRIIGAASISLSSSSSFVRRLPSVNLPPSDAAYISNMAVDPRFRRRGVARALLAACEDVARGGGRSEVWLHVLEADEAARALYDGVGFVAATKDSWLDTLKRGGGQPRILMRRELQLS</sequence>
<evidence type="ECO:0000313" key="3">
    <source>
        <dbReference type="Proteomes" id="UP000747399"/>
    </source>
</evidence>
<dbReference type="GO" id="GO:0016747">
    <property type="term" value="F:acyltransferase activity, transferring groups other than amino-acyl groups"/>
    <property type="evidence" value="ECO:0007669"/>
    <property type="project" value="InterPro"/>
</dbReference>
<dbReference type="Gene3D" id="3.40.630.30">
    <property type="match status" value="1"/>
</dbReference>
<dbReference type="Pfam" id="PF00583">
    <property type="entry name" value="Acetyltransf_1"/>
    <property type="match status" value="1"/>
</dbReference>
<dbReference type="Proteomes" id="UP000747399">
    <property type="component" value="Unassembled WGS sequence"/>
</dbReference>
<keyword evidence="3" id="KW-1185">Reference proteome</keyword>
<accession>A0A8J4EX04</accession>
<gene>
    <name evidence="2" type="ORF">Vafri_6324</name>
</gene>
<dbReference type="InterPro" id="IPR000182">
    <property type="entry name" value="GNAT_dom"/>
</dbReference>
<dbReference type="PANTHER" id="PTHR47489">
    <property type="entry name" value="ACYL-COA N-ACYLTRANSFERASES (NAT) SUPERFAMILY PROTEIN"/>
    <property type="match status" value="1"/>
</dbReference>
<proteinExistence type="predicted"/>
<comment type="caution">
    <text evidence="2">The sequence shown here is derived from an EMBL/GenBank/DDBJ whole genome shotgun (WGS) entry which is preliminary data.</text>
</comment>